<dbReference type="OrthoDB" id="2015372at2759"/>
<dbReference type="Gene3D" id="3.40.50.300">
    <property type="entry name" value="P-loop containing nucleotide triphosphate hydrolases"/>
    <property type="match status" value="1"/>
</dbReference>
<dbReference type="EMBL" id="RQTK01000103">
    <property type="protein sequence ID" value="RUS87697.1"/>
    <property type="molecule type" value="Genomic_DNA"/>
</dbReference>
<accession>A0A3S1CAT9</accession>
<dbReference type="Pfam" id="PF17855">
    <property type="entry name" value="MCM_lid"/>
    <property type="match status" value="1"/>
</dbReference>
<dbReference type="InterPro" id="IPR041562">
    <property type="entry name" value="MCM_lid"/>
</dbReference>
<dbReference type="InterPro" id="IPR027417">
    <property type="entry name" value="P-loop_NTPase"/>
</dbReference>
<dbReference type="GO" id="GO:0000727">
    <property type="term" value="P:double-strand break repair via break-induced replication"/>
    <property type="evidence" value="ECO:0007669"/>
    <property type="project" value="TreeGrafter"/>
</dbReference>
<dbReference type="GO" id="GO:0005634">
    <property type="term" value="C:nucleus"/>
    <property type="evidence" value="ECO:0007669"/>
    <property type="project" value="TreeGrafter"/>
</dbReference>
<evidence type="ECO:0000313" key="2">
    <source>
        <dbReference type="EMBL" id="RUS87697.1"/>
    </source>
</evidence>
<protein>
    <recommendedName>
        <fullName evidence="1">MCM AAA-lid domain-containing protein</fullName>
    </recommendedName>
</protein>
<sequence length="327" mass="35768">MSLYSYALTFCQRSFPAMVGTPLVGKVTGDTRHTWAPYFIHAGVLPLCSGGVCFAGDFGSWKKQNKEQLQAILSGGKMFLDLPAKHSGGLSQQQTLALQCHVWGTLSPLTSGSKATAAKDDVMCGSSTGDVSKSFLDSFSYICFLDGGNSVVDEEIYTEACYHSLTSRCADDIYNLDPGENISHEDMDVYVAMAWQREPLMMPAAETLLQSYYTAVRVARSSGLGGSDVPVSGLATLLSLAMGFAKLRLSDQVQESDAVMAVYLYEESLVSRLGLSVLSIQPQPHVSKRFISEFLGKQNDLNMQSFQVQLLKFCSRAFDSRLSWKEE</sequence>
<comment type="caution">
    <text evidence="2">The sequence shown here is derived from an EMBL/GenBank/DDBJ whole genome shotgun (WGS) entry which is preliminary data.</text>
</comment>
<dbReference type="AlphaFoldDB" id="A0A3S1CAT9"/>
<proteinExistence type="predicted"/>
<organism evidence="2 3">
    <name type="scientific">Elysia chlorotica</name>
    <name type="common">Eastern emerald elysia</name>
    <name type="synonym">Sea slug</name>
    <dbReference type="NCBI Taxonomy" id="188477"/>
    <lineage>
        <taxon>Eukaryota</taxon>
        <taxon>Metazoa</taxon>
        <taxon>Spiralia</taxon>
        <taxon>Lophotrochozoa</taxon>
        <taxon>Mollusca</taxon>
        <taxon>Gastropoda</taxon>
        <taxon>Heterobranchia</taxon>
        <taxon>Euthyneura</taxon>
        <taxon>Panpulmonata</taxon>
        <taxon>Sacoglossa</taxon>
        <taxon>Placobranchoidea</taxon>
        <taxon>Plakobranchidae</taxon>
        <taxon>Elysia</taxon>
    </lineage>
</organism>
<keyword evidence="3" id="KW-1185">Reference proteome</keyword>
<dbReference type="Proteomes" id="UP000271974">
    <property type="component" value="Unassembled WGS sequence"/>
</dbReference>
<evidence type="ECO:0000313" key="3">
    <source>
        <dbReference type="Proteomes" id="UP000271974"/>
    </source>
</evidence>
<dbReference type="GO" id="GO:0005524">
    <property type="term" value="F:ATP binding"/>
    <property type="evidence" value="ECO:0007669"/>
    <property type="project" value="InterPro"/>
</dbReference>
<dbReference type="PANTHER" id="PTHR11630:SF75">
    <property type="entry name" value="MINICHROMOSOME MAINTENANCE DOMAIN-CONTAINING PROTEIN 2"/>
    <property type="match status" value="1"/>
</dbReference>
<evidence type="ECO:0000259" key="1">
    <source>
        <dbReference type="Pfam" id="PF17855"/>
    </source>
</evidence>
<reference evidence="2 3" key="1">
    <citation type="submission" date="2019-01" db="EMBL/GenBank/DDBJ databases">
        <title>A draft genome assembly of the solar-powered sea slug Elysia chlorotica.</title>
        <authorList>
            <person name="Cai H."/>
            <person name="Li Q."/>
            <person name="Fang X."/>
            <person name="Li J."/>
            <person name="Curtis N.E."/>
            <person name="Altenburger A."/>
            <person name="Shibata T."/>
            <person name="Feng M."/>
            <person name="Maeda T."/>
            <person name="Schwartz J.A."/>
            <person name="Shigenobu S."/>
            <person name="Lundholm N."/>
            <person name="Nishiyama T."/>
            <person name="Yang H."/>
            <person name="Hasebe M."/>
            <person name="Li S."/>
            <person name="Pierce S.K."/>
            <person name="Wang J."/>
        </authorList>
    </citation>
    <scope>NUCLEOTIDE SEQUENCE [LARGE SCALE GENOMIC DNA]</scope>
    <source>
        <strain evidence="2">EC2010</strain>
        <tissue evidence="2">Whole organism of an adult</tissue>
    </source>
</reference>
<feature type="domain" description="MCM AAA-lid" evidence="1">
    <location>
        <begin position="187"/>
        <end position="269"/>
    </location>
</feature>
<gene>
    <name evidence="2" type="ORF">EGW08_004538</name>
</gene>
<dbReference type="GO" id="GO:0003677">
    <property type="term" value="F:DNA binding"/>
    <property type="evidence" value="ECO:0007669"/>
    <property type="project" value="InterPro"/>
</dbReference>
<dbReference type="PANTHER" id="PTHR11630">
    <property type="entry name" value="DNA REPLICATION LICENSING FACTOR MCM FAMILY MEMBER"/>
    <property type="match status" value="1"/>
</dbReference>
<dbReference type="GO" id="GO:0017116">
    <property type="term" value="F:single-stranded DNA helicase activity"/>
    <property type="evidence" value="ECO:0007669"/>
    <property type="project" value="TreeGrafter"/>
</dbReference>
<name>A0A3S1CAT9_ELYCH</name>
<dbReference type="STRING" id="188477.A0A3S1CAT9"/>
<dbReference type="InterPro" id="IPR031327">
    <property type="entry name" value="MCM"/>
</dbReference>